<keyword evidence="2" id="KW-1185">Reference proteome</keyword>
<dbReference type="Gene3D" id="3.60.15.10">
    <property type="entry name" value="Ribonuclease Z/Hydroxyacylglutathione hydrolase-like"/>
    <property type="match status" value="1"/>
</dbReference>
<dbReference type="InterPro" id="IPR036866">
    <property type="entry name" value="RibonucZ/Hydroxyglut_hydro"/>
</dbReference>
<dbReference type="AlphaFoldDB" id="B4CXJ8"/>
<dbReference type="STRING" id="497964.CfE428DRAFT_1289"/>
<proteinExistence type="predicted"/>
<reference evidence="1 2" key="1">
    <citation type="journal article" date="2011" name="J. Bacteriol.">
        <title>Genome sequence of Chthoniobacter flavus Ellin428, an aerobic heterotrophic soil bacterium.</title>
        <authorList>
            <person name="Kant R."/>
            <person name="van Passel M.W."/>
            <person name="Palva A."/>
            <person name="Lucas S."/>
            <person name="Lapidus A."/>
            <person name="Glavina Del Rio T."/>
            <person name="Dalin E."/>
            <person name="Tice H."/>
            <person name="Bruce D."/>
            <person name="Goodwin L."/>
            <person name="Pitluck S."/>
            <person name="Larimer F.W."/>
            <person name="Land M.L."/>
            <person name="Hauser L."/>
            <person name="Sangwan P."/>
            <person name="de Vos W.M."/>
            <person name="Janssen P.H."/>
            <person name="Smidt H."/>
        </authorList>
    </citation>
    <scope>NUCLEOTIDE SEQUENCE [LARGE SCALE GENOMIC DNA]</scope>
    <source>
        <strain evidence="1 2">Ellin428</strain>
    </source>
</reference>
<dbReference type="InParanoid" id="B4CXJ8"/>
<keyword evidence="1" id="KW-0378">Hydrolase</keyword>
<evidence type="ECO:0000313" key="2">
    <source>
        <dbReference type="Proteomes" id="UP000005824"/>
    </source>
</evidence>
<dbReference type="PANTHER" id="PTHR30619:SF1">
    <property type="entry name" value="RECOMBINATION PROTEIN 2"/>
    <property type="match status" value="1"/>
</dbReference>
<protein>
    <submittedName>
        <fullName evidence="1">Hydrolase</fullName>
    </submittedName>
</protein>
<dbReference type="EMBL" id="ABVL01000003">
    <property type="protein sequence ID" value="EDY20996.1"/>
    <property type="molecule type" value="Genomic_DNA"/>
</dbReference>
<dbReference type="PANTHER" id="PTHR30619">
    <property type="entry name" value="DNA INTERNALIZATION/COMPETENCE PROTEIN COMEC/REC2"/>
    <property type="match status" value="1"/>
</dbReference>
<dbReference type="GO" id="GO:0016787">
    <property type="term" value="F:hydrolase activity"/>
    <property type="evidence" value="ECO:0007669"/>
    <property type="project" value="UniProtKB-KW"/>
</dbReference>
<organism evidence="1 2">
    <name type="scientific">Chthoniobacter flavus Ellin428</name>
    <dbReference type="NCBI Taxonomy" id="497964"/>
    <lineage>
        <taxon>Bacteria</taxon>
        <taxon>Pseudomonadati</taxon>
        <taxon>Verrucomicrobiota</taxon>
        <taxon>Spartobacteria</taxon>
        <taxon>Chthoniobacterales</taxon>
        <taxon>Chthoniobacteraceae</taxon>
        <taxon>Chthoniobacter</taxon>
    </lineage>
</organism>
<accession>B4CXJ8</accession>
<dbReference type="SUPFAM" id="SSF56281">
    <property type="entry name" value="Metallo-hydrolase/oxidoreductase"/>
    <property type="match status" value="1"/>
</dbReference>
<dbReference type="eggNOG" id="COG2333">
    <property type="taxonomic scope" value="Bacteria"/>
</dbReference>
<name>B4CXJ8_9BACT</name>
<dbReference type="RefSeq" id="WP_006978615.1">
    <property type="nucleotide sequence ID" value="NZ_ABVL01000003.1"/>
</dbReference>
<evidence type="ECO:0000313" key="1">
    <source>
        <dbReference type="EMBL" id="EDY20996.1"/>
    </source>
</evidence>
<dbReference type="InterPro" id="IPR052159">
    <property type="entry name" value="Competence_DNA_uptake"/>
</dbReference>
<dbReference type="Proteomes" id="UP000005824">
    <property type="component" value="Unassembled WGS sequence"/>
</dbReference>
<comment type="caution">
    <text evidence="1">The sequence shown here is derived from an EMBL/GenBank/DDBJ whole genome shotgun (WGS) entry which is preliminary data.</text>
</comment>
<gene>
    <name evidence="1" type="ORF">CfE428DRAFT_1289</name>
</gene>
<sequence>MAKIHFLNVGHGDCTVIEHGNGNLSVIDINNGTELDDDSADILLHAYARNTTDYLAKWMEWKIGGVQTTRILAEAGYEIELTNPIEFLKKNYPGQPIFRYIQTHPDFDHMRGLAALENSGIPVLNFWDVAHTRKWKEGEDKESDKADWEAYQRYRSGKNSATVLNLLRGSHGKYYNQDDTPGSGGNGLHILAPTTELVADFDEDGKRNELSYVLQYRVANRRIIFGGDAEQAGWESIHNHYGANLKCDVLKASHHGRDTGYYQPAVKDMSPTVVIVSVGKKPETDASDKYAQYCQEVASTRWYGDITLEIDGEGNMAWTTSKQRKSRRAA</sequence>